<dbReference type="AlphaFoldDB" id="A0A833EB95"/>
<feature type="coiled-coil region" evidence="1">
    <location>
        <begin position="238"/>
        <end position="398"/>
    </location>
</feature>
<dbReference type="InterPro" id="IPR036390">
    <property type="entry name" value="WH_DNA-bd_sf"/>
</dbReference>
<dbReference type="Pfam" id="PF24034">
    <property type="entry name" value="DUF7343"/>
    <property type="match status" value="1"/>
</dbReference>
<gene>
    <name evidence="4" type="ORF">EYH55_03380</name>
</gene>
<dbReference type="Gene3D" id="1.10.10.10">
    <property type="entry name" value="Winged helix-like DNA-binding domain superfamily/Winged helix DNA-binding domain"/>
    <property type="match status" value="1"/>
</dbReference>
<dbReference type="Proteomes" id="UP000623215">
    <property type="component" value="Unassembled WGS sequence"/>
</dbReference>
<evidence type="ECO:0000259" key="3">
    <source>
        <dbReference type="Pfam" id="PF24034"/>
    </source>
</evidence>
<dbReference type="InterPro" id="IPR036388">
    <property type="entry name" value="WH-like_DNA-bd_sf"/>
</dbReference>
<evidence type="ECO:0000256" key="1">
    <source>
        <dbReference type="SAM" id="Coils"/>
    </source>
</evidence>
<reference evidence="4" key="1">
    <citation type="journal article" date="2020" name="ISME J.">
        <title>Gammaproteobacteria mediating utilization of methyl-, sulfur- and petroleum organic compounds in deep ocean hydrothermal plumes.</title>
        <authorList>
            <person name="Zhou Z."/>
            <person name="Liu Y."/>
            <person name="Pan J."/>
            <person name="Cron B.R."/>
            <person name="Toner B.M."/>
            <person name="Anantharaman K."/>
            <person name="Breier J.A."/>
            <person name="Dick G.J."/>
            <person name="Li M."/>
        </authorList>
    </citation>
    <scope>NUCLEOTIDE SEQUENCE</scope>
    <source>
        <strain evidence="4">SZUA-1534</strain>
    </source>
</reference>
<dbReference type="SUPFAM" id="SSF46785">
    <property type="entry name" value="Winged helix' DNA-binding domain"/>
    <property type="match status" value="1"/>
</dbReference>
<organism evidence="4 5">
    <name type="scientific">Methanothermococcus okinawensis</name>
    <dbReference type="NCBI Taxonomy" id="155863"/>
    <lineage>
        <taxon>Archaea</taxon>
        <taxon>Methanobacteriati</taxon>
        <taxon>Methanobacteriota</taxon>
        <taxon>Methanomada group</taxon>
        <taxon>Methanococci</taxon>
        <taxon>Methanococcales</taxon>
        <taxon>Methanococcaceae</taxon>
        <taxon>Methanothermococcus</taxon>
    </lineage>
</organism>
<feature type="transmembrane region" description="Helical" evidence="2">
    <location>
        <begin position="211"/>
        <end position="232"/>
    </location>
</feature>
<sequence length="466" mass="54137">MVVKKHTLIAILFFLVINTLGAIKFENYSVVFDIDQNDVVHGDIYLALYNNNSEEIPSITYILPHSIYNLRVTSNKDISFVGQDHQEGSTRIEVKFKTPVKKGERCYINISFDGNMIWDKYGKKMFSVTIPAVDANFSMTVMLPRGATVVSPAEGLLSITPQDYTIDTDGKRIYIRWNRVLRKEDRYFTATVSYMVEGGNYIGGGMFGKDFYYNFLLAALTLMVIGAFYGIYHEKRKVAERERTIEELSNKINNLLNDLNGLKVELEGKNNIIAELKRKNSELLEEINKLISQLNTLKGKCIEKDRTIKELKENCEGLKDQLENYREEVIKLRVKLEELKKENRRYREELEKSKEVISEKERTIEDLKNTLERYKNNIEELKEKIREYEKTLSKFLMNILTDEEKLIVNLIKNYGVITQKDIVNITGMSKPKVSRIVADLESRGIIKKIKIGRVNKLTLTDKFRWD</sequence>
<comment type="caution">
    <text evidence="4">The sequence shown here is derived from an EMBL/GenBank/DDBJ whole genome shotgun (WGS) entry which is preliminary data.</text>
</comment>
<protein>
    <submittedName>
        <fullName evidence="4">Winged helix-turn-helix transcriptional regulator</fullName>
    </submittedName>
</protein>
<name>A0A833EB95_9EURY</name>
<accession>A0A833EB95</accession>
<keyword evidence="2" id="KW-0472">Membrane</keyword>
<dbReference type="SUPFAM" id="SSF57997">
    <property type="entry name" value="Tropomyosin"/>
    <property type="match status" value="1"/>
</dbReference>
<evidence type="ECO:0000313" key="5">
    <source>
        <dbReference type="Proteomes" id="UP000623215"/>
    </source>
</evidence>
<dbReference type="Gene3D" id="1.20.1480.30">
    <property type="entry name" value="Designed four-helix bundle protein"/>
    <property type="match status" value="1"/>
</dbReference>
<keyword evidence="1" id="KW-0175">Coiled coil</keyword>
<dbReference type="InterPro" id="IPR055767">
    <property type="entry name" value="DUF7343"/>
</dbReference>
<dbReference type="PANTHER" id="PTHR45615:SF80">
    <property type="entry name" value="GRIP DOMAIN-CONTAINING PROTEIN"/>
    <property type="match status" value="1"/>
</dbReference>
<keyword evidence="2" id="KW-0812">Transmembrane</keyword>
<feature type="domain" description="DUF7343" evidence="3">
    <location>
        <begin position="399"/>
        <end position="459"/>
    </location>
</feature>
<evidence type="ECO:0000313" key="4">
    <source>
        <dbReference type="EMBL" id="HIQ32507.1"/>
    </source>
</evidence>
<dbReference type="PANTHER" id="PTHR45615">
    <property type="entry name" value="MYOSIN HEAVY CHAIN, NON-MUSCLE"/>
    <property type="match status" value="1"/>
</dbReference>
<dbReference type="EMBL" id="DQVW01000059">
    <property type="protein sequence ID" value="HIQ32507.1"/>
    <property type="molecule type" value="Genomic_DNA"/>
</dbReference>
<proteinExistence type="predicted"/>
<evidence type="ECO:0000256" key="2">
    <source>
        <dbReference type="SAM" id="Phobius"/>
    </source>
</evidence>
<keyword evidence="2" id="KW-1133">Transmembrane helix</keyword>